<accession>A0A6L7G4C4</accession>
<feature type="domain" description="ABC3 transporter permease C-terminal" evidence="7">
    <location>
        <begin position="724"/>
        <end position="832"/>
    </location>
</feature>
<feature type="transmembrane region" description="Helical" evidence="6">
    <location>
        <begin position="771"/>
        <end position="797"/>
    </location>
</feature>
<feature type="domain" description="ABC3 transporter permease C-terminal" evidence="7">
    <location>
        <begin position="268"/>
        <end position="382"/>
    </location>
</feature>
<feature type="transmembrane region" description="Helical" evidence="6">
    <location>
        <begin position="309"/>
        <end position="338"/>
    </location>
</feature>
<keyword evidence="5 6" id="KW-0472">Membrane</keyword>
<dbReference type="InterPro" id="IPR038766">
    <property type="entry name" value="Membrane_comp_ABC_pdt"/>
</dbReference>
<evidence type="ECO:0000313" key="8">
    <source>
        <dbReference type="EMBL" id="MXN18377.1"/>
    </source>
</evidence>
<keyword evidence="2" id="KW-1003">Cell membrane</keyword>
<dbReference type="PANTHER" id="PTHR30287:SF1">
    <property type="entry name" value="INNER MEMBRANE PROTEIN"/>
    <property type="match status" value="1"/>
</dbReference>
<dbReference type="GO" id="GO:0005886">
    <property type="term" value="C:plasma membrane"/>
    <property type="evidence" value="ECO:0007669"/>
    <property type="project" value="UniProtKB-SubCell"/>
</dbReference>
<keyword evidence="4 6" id="KW-1133">Transmembrane helix</keyword>
<dbReference type="RefSeq" id="WP_160894510.1">
    <property type="nucleotide sequence ID" value="NZ_WUMU01000012.1"/>
</dbReference>
<evidence type="ECO:0000256" key="6">
    <source>
        <dbReference type="SAM" id="Phobius"/>
    </source>
</evidence>
<dbReference type="Pfam" id="PF02687">
    <property type="entry name" value="FtsX"/>
    <property type="match status" value="2"/>
</dbReference>
<evidence type="ECO:0000256" key="3">
    <source>
        <dbReference type="ARBA" id="ARBA00022692"/>
    </source>
</evidence>
<evidence type="ECO:0000256" key="5">
    <source>
        <dbReference type="ARBA" id="ARBA00023136"/>
    </source>
</evidence>
<protein>
    <submittedName>
        <fullName evidence="8">FtsX-like permease family protein</fullName>
    </submittedName>
</protein>
<dbReference type="AlphaFoldDB" id="A0A6L7G4C4"/>
<proteinExistence type="predicted"/>
<feature type="transmembrane region" description="Helical" evidence="6">
    <location>
        <begin position="400"/>
        <end position="423"/>
    </location>
</feature>
<dbReference type="InterPro" id="IPR003838">
    <property type="entry name" value="ABC3_permease_C"/>
</dbReference>
<evidence type="ECO:0000259" key="7">
    <source>
        <dbReference type="Pfam" id="PF02687"/>
    </source>
</evidence>
<reference evidence="8 9" key="1">
    <citation type="submission" date="2019-12" db="EMBL/GenBank/DDBJ databases">
        <authorList>
            <person name="Li M."/>
        </authorList>
    </citation>
    <scope>NUCLEOTIDE SEQUENCE [LARGE SCALE GENOMIC DNA]</scope>
    <source>
        <strain evidence="8 9">GBMRC 2024</strain>
    </source>
</reference>
<keyword evidence="3 6" id="KW-0812">Transmembrane</keyword>
<keyword evidence="9" id="KW-1185">Reference proteome</keyword>
<gene>
    <name evidence="8" type="ORF">GR170_11070</name>
</gene>
<comment type="subcellular location">
    <subcellularLocation>
        <location evidence="1">Cell membrane</location>
        <topology evidence="1">Multi-pass membrane protein</topology>
    </subcellularLocation>
</comment>
<dbReference type="Proteomes" id="UP000477911">
    <property type="component" value="Unassembled WGS sequence"/>
</dbReference>
<feature type="transmembrane region" description="Helical" evidence="6">
    <location>
        <begin position="429"/>
        <end position="455"/>
    </location>
</feature>
<dbReference type="EMBL" id="WUMU01000012">
    <property type="protein sequence ID" value="MXN18377.1"/>
    <property type="molecule type" value="Genomic_DNA"/>
</dbReference>
<name>A0A6L7G4C4_9RHOB</name>
<evidence type="ECO:0000256" key="4">
    <source>
        <dbReference type="ARBA" id="ARBA00022989"/>
    </source>
</evidence>
<evidence type="ECO:0000256" key="2">
    <source>
        <dbReference type="ARBA" id="ARBA00022475"/>
    </source>
</evidence>
<feature type="transmembrane region" description="Helical" evidence="6">
    <location>
        <begin position="803"/>
        <end position="828"/>
    </location>
</feature>
<comment type="caution">
    <text evidence="8">The sequence shown here is derived from an EMBL/GenBank/DDBJ whole genome shotgun (WGS) entry which is preliminary data.</text>
</comment>
<dbReference type="PANTHER" id="PTHR30287">
    <property type="entry name" value="MEMBRANE COMPONENT OF PREDICTED ABC SUPERFAMILY METABOLITE UPTAKE TRANSPORTER"/>
    <property type="match status" value="1"/>
</dbReference>
<sequence>MTPTAFALALRIARRELRGGVSGFRILIACLALGVAAIAAVGSVRSAIEAGLAREGAAMLGGDAEISLTYRFATLQERGWMADHATTTSEVAEFRSMVQPQGGTDRALTQVKAVDGAYPLVGKVTLSPAMPLAQALKGADGLPGAIMAPALIDRLALKPGDAVTLGGVPFRLMAALTYEPDANASGFSLGPRTLVARSALEGTALLAPGTLFDSRYRMALPPGSDLEALKQAAQKAFPDSGLRWRDARDGAPGISNFVERLSAFLILVGLSGLAVGGVGVSSAVRGYLAVKIPVIATLRTLGASRAVIFLSYLIQIGVLSAFGILLGLCLGAALPLLAAPVLTALLPIPADFTIYPGALAQAALYGALTALLFTLWPLSRAAEIRAAALFRDAGTSARTLPPWPMLLITLALLALLVGSAALFSGAAELTLWTAAANLAALVVLALAALGIRALARRLRPLVRGRPPLRWAVAAISAPRNEALPVVLSLGLGLTVLASVGQIDGNMRAAISRDLPERAPSDYVVDIQKDQIDGFLARAQGDPGVSRVDSAPMLRGVITRINGRPAQEVAPDSWVLRGDRGVSYADTPPTGTRVTGGTWWPKGYDGPPQISFSAKEGAEMGLKLGDTMTVNILGRDITGTLTSFRDVDFRNAGMGFILLMDAHALSGAPHSWIASVYATPEAEAPLLRDLGRDFPNITAISVRDAIDRVSALLRTIAAATSYGAAATLLTGFLVLIGAALSGEAARMHEAAVLKTLGASRAMILRSLALRAALLGAAAGAVALLAGIAGGWAVCHFVFDTGYEVIWPNALLVVGGGLAVNLLAGLALAWRPLSARPARVLRSRD</sequence>
<feature type="transmembrane region" description="Helical" evidence="6">
    <location>
        <begin position="264"/>
        <end position="288"/>
    </location>
</feature>
<feature type="transmembrane region" description="Helical" evidence="6">
    <location>
        <begin position="358"/>
        <end position="379"/>
    </location>
</feature>
<organism evidence="8 9">
    <name type="scientific">Pseudooceanicola albus</name>
    <dbReference type="NCBI Taxonomy" id="2692189"/>
    <lineage>
        <taxon>Bacteria</taxon>
        <taxon>Pseudomonadati</taxon>
        <taxon>Pseudomonadota</taxon>
        <taxon>Alphaproteobacteria</taxon>
        <taxon>Rhodobacterales</taxon>
        <taxon>Paracoccaceae</taxon>
        <taxon>Pseudooceanicola</taxon>
    </lineage>
</organism>
<evidence type="ECO:0000313" key="9">
    <source>
        <dbReference type="Proteomes" id="UP000477911"/>
    </source>
</evidence>
<evidence type="ECO:0000256" key="1">
    <source>
        <dbReference type="ARBA" id="ARBA00004651"/>
    </source>
</evidence>